<name>A0A285QYG5_9SPHN</name>
<evidence type="ECO:0000256" key="6">
    <source>
        <dbReference type="SAM" id="MobiDB-lite"/>
    </source>
</evidence>
<protein>
    <submittedName>
        <fullName evidence="10">Competence protein ComEC</fullName>
    </submittedName>
</protein>
<feature type="transmembrane region" description="Helical" evidence="7">
    <location>
        <begin position="368"/>
        <end position="387"/>
    </location>
</feature>
<feature type="transmembrane region" description="Helical" evidence="7">
    <location>
        <begin position="264"/>
        <end position="287"/>
    </location>
</feature>
<feature type="transmembrane region" description="Helical" evidence="7">
    <location>
        <begin position="323"/>
        <end position="340"/>
    </location>
</feature>
<dbReference type="InterPro" id="IPR004477">
    <property type="entry name" value="ComEC_N"/>
</dbReference>
<feature type="transmembrane region" description="Helical" evidence="7">
    <location>
        <begin position="79"/>
        <end position="98"/>
    </location>
</feature>
<evidence type="ECO:0000313" key="11">
    <source>
        <dbReference type="Proteomes" id="UP000219494"/>
    </source>
</evidence>
<feature type="transmembrane region" description="Helical" evidence="7">
    <location>
        <begin position="497"/>
        <end position="519"/>
    </location>
</feature>
<evidence type="ECO:0000259" key="9">
    <source>
        <dbReference type="Pfam" id="PF13567"/>
    </source>
</evidence>
<reference evidence="10 11" key="1">
    <citation type="submission" date="2017-07" db="EMBL/GenBank/DDBJ databases">
        <authorList>
            <person name="Sun Z.S."/>
            <person name="Albrecht U."/>
            <person name="Echele G."/>
            <person name="Lee C.C."/>
        </authorList>
    </citation>
    <scope>NUCLEOTIDE SEQUENCE [LARGE SCALE GENOMIC DNA]</scope>
    <source>
        <strain evidence="10 11">CGMCC 1.12672</strain>
    </source>
</reference>
<dbReference type="GO" id="GO:0005886">
    <property type="term" value="C:plasma membrane"/>
    <property type="evidence" value="ECO:0007669"/>
    <property type="project" value="UniProtKB-SubCell"/>
</dbReference>
<evidence type="ECO:0000313" key="10">
    <source>
        <dbReference type="EMBL" id="SOB87015.1"/>
    </source>
</evidence>
<proteinExistence type="predicted"/>
<organism evidence="10 11">
    <name type="scientific">Sphingomonas guangdongensis</name>
    <dbReference type="NCBI Taxonomy" id="1141890"/>
    <lineage>
        <taxon>Bacteria</taxon>
        <taxon>Pseudomonadati</taxon>
        <taxon>Pseudomonadota</taxon>
        <taxon>Alphaproteobacteria</taxon>
        <taxon>Sphingomonadales</taxon>
        <taxon>Sphingomonadaceae</taxon>
        <taxon>Sphingomonas</taxon>
    </lineage>
</organism>
<feature type="transmembrane region" description="Helical" evidence="7">
    <location>
        <begin position="345"/>
        <end position="362"/>
    </location>
</feature>
<dbReference type="AlphaFoldDB" id="A0A285QYG5"/>
<feature type="compositionally biased region" description="Basic and acidic residues" evidence="6">
    <location>
        <begin position="711"/>
        <end position="723"/>
    </location>
</feature>
<feature type="transmembrane region" description="Helical" evidence="7">
    <location>
        <begin position="526"/>
        <end position="544"/>
    </location>
</feature>
<accession>A0A285QYG5</accession>
<feature type="transmembrane region" description="Helical" evidence="7">
    <location>
        <begin position="29"/>
        <end position="47"/>
    </location>
</feature>
<dbReference type="OrthoDB" id="9790149at2"/>
<evidence type="ECO:0000256" key="5">
    <source>
        <dbReference type="ARBA" id="ARBA00023136"/>
    </source>
</evidence>
<dbReference type="Proteomes" id="UP000219494">
    <property type="component" value="Unassembled WGS sequence"/>
</dbReference>
<feature type="transmembrane region" description="Helical" evidence="7">
    <location>
        <begin position="460"/>
        <end position="485"/>
    </location>
</feature>
<feature type="domain" description="DUF4131" evidence="9">
    <location>
        <begin position="53"/>
        <end position="201"/>
    </location>
</feature>
<keyword evidence="2" id="KW-1003">Cell membrane</keyword>
<comment type="subcellular location">
    <subcellularLocation>
        <location evidence="1">Cell membrane</location>
        <topology evidence="1">Multi-pass membrane protein</topology>
    </subcellularLocation>
</comment>
<dbReference type="PANTHER" id="PTHR30619">
    <property type="entry name" value="DNA INTERNALIZATION/COMPETENCE PROTEIN COMEC/REC2"/>
    <property type="match status" value="1"/>
</dbReference>
<dbReference type="PANTHER" id="PTHR30619:SF1">
    <property type="entry name" value="RECOMBINATION PROTEIN 2"/>
    <property type="match status" value="1"/>
</dbReference>
<feature type="transmembrane region" description="Helical" evidence="7">
    <location>
        <begin position="408"/>
        <end position="427"/>
    </location>
</feature>
<evidence type="ECO:0000256" key="1">
    <source>
        <dbReference type="ARBA" id="ARBA00004651"/>
    </source>
</evidence>
<feature type="domain" description="ComEC/Rec2-related protein" evidence="8">
    <location>
        <begin position="240"/>
        <end position="522"/>
    </location>
</feature>
<gene>
    <name evidence="10" type="ORF">SAMN06297144_2135</name>
</gene>
<dbReference type="NCBIfam" id="TIGR00360">
    <property type="entry name" value="ComEC_N-term"/>
    <property type="match status" value="1"/>
</dbReference>
<keyword evidence="4 7" id="KW-1133">Transmembrane helix</keyword>
<feature type="region of interest" description="Disordered" evidence="6">
    <location>
        <begin position="682"/>
        <end position="731"/>
    </location>
</feature>
<evidence type="ECO:0000256" key="4">
    <source>
        <dbReference type="ARBA" id="ARBA00022989"/>
    </source>
</evidence>
<keyword evidence="3 7" id="KW-0812">Transmembrane</keyword>
<keyword evidence="11" id="KW-1185">Reference proteome</keyword>
<keyword evidence="5 7" id="KW-0472">Membrane</keyword>
<sequence length="731" mass="76741">MRFLPLQIGERWFAARWLEAWLEAERDQLVLWIPVLLGTGIAAWFVLPDPASWTGYMLGGAGIAAAGLILPLGGRTGRLLMIGGIVAALGCGLAWWRAERAAAPVLARPAVVAFTARVERVDALAARDLIRLRLAPVSRADLPPRVRVNLPSGDVPLGIARGAVVTLRARLMPPPGAALPGAYDYRRVAWFDGVGATGRGFAPVTLVTSGERAGADLRARLSGHIRDRLPGAGGAVAASLATGDQGAIPEETAEAMRRSGLAHLLSVSGLHITAAVGATMLLVLRLLALSPWAALHWRLPVIAAAAGALAAIGYTWLAGAEVPTVRSCVAALLVLAALVLGREAVTLRLVAAGALVVLLVWPEALVGASFQLSFAAVVAIVALHEGARVGGWFAPREEGGGRRLLRGLASLLLTGVVVELALLPIGLYHFHKAGLYGALANIVAIPLTTFVVMPLEAAALLLDGVGLGAPLWWLCGQALGLLLWIAHTVAAAPGSVAALPAMPGGAYALVIGGGLWLALWRTSVRWAGIGSVIIGLGWTVATPAPDLLITRDGRHLALRTAAGTALLRERAGDYVRDVLSEGAGIDGELPALDDVAGARCNADLCLATARSGARVLATRSGYFVDARALNRWCARVDVVVSERRLPVGCRPRLLRIDRPVLERSGGVAVTFSPPRVRTVEHAGDHHPWINPPTLAPTPSTTDRRWRGRRAAGRDRAGRFDARRTTASPPLR</sequence>
<dbReference type="Pfam" id="PF13567">
    <property type="entry name" value="DUF4131"/>
    <property type="match status" value="1"/>
</dbReference>
<feature type="transmembrane region" description="Helical" evidence="7">
    <location>
        <begin position="299"/>
        <end position="317"/>
    </location>
</feature>
<feature type="transmembrane region" description="Helical" evidence="7">
    <location>
        <begin position="433"/>
        <end position="453"/>
    </location>
</feature>
<dbReference type="Pfam" id="PF03772">
    <property type="entry name" value="Competence"/>
    <property type="match status" value="1"/>
</dbReference>
<evidence type="ECO:0000259" key="8">
    <source>
        <dbReference type="Pfam" id="PF03772"/>
    </source>
</evidence>
<dbReference type="EMBL" id="OBMI01000002">
    <property type="protein sequence ID" value="SOB87015.1"/>
    <property type="molecule type" value="Genomic_DNA"/>
</dbReference>
<evidence type="ECO:0000256" key="7">
    <source>
        <dbReference type="SAM" id="Phobius"/>
    </source>
</evidence>
<evidence type="ECO:0000256" key="3">
    <source>
        <dbReference type="ARBA" id="ARBA00022692"/>
    </source>
</evidence>
<dbReference type="InterPro" id="IPR025405">
    <property type="entry name" value="DUF4131"/>
</dbReference>
<feature type="transmembrane region" description="Helical" evidence="7">
    <location>
        <begin position="53"/>
        <end position="72"/>
    </location>
</feature>
<dbReference type="InterPro" id="IPR052159">
    <property type="entry name" value="Competence_DNA_uptake"/>
</dbReference>
<evidence type="ECO:0000256" key="2">
    <source>
        <dbReference type="ARBA" id="ARBA00022475"/>
    </source>
</evidence>